<keyword evidence="3" id="KW-1185">Reference proteome</keyword>
<comment type="caution">
    <text evidence="2">The sequence shown here is derived from an EMBL/GenBank/DDBJ whole genome shotgun (WGS) entry which is preliminary data.</text>
</comment>
<evidence type="ECO:0000313" key="2">
    <source>
        <dbReference type="EMBL" id="MFB9947750.1"/>
    </source>
</evidence>
<gene>
    <name evidence="2" type="ORF">ACFFP0_02770</name>
</gene>
<keyword evidence="1" id="KW-0732">Signal</keyword>
<dbReference type="Proteomes" id="UP001589692">
    <property type="component" value="Unassembled WGS sequence"/>
</dbReference>
<sequence>MRGRLLSTAVSLAALSTTAIADPLPIKGSYGNKEGCAYAGTGESPSSDDFFLLTPEAMTTAAAYCEIRKVLAVEGRNFIATVSCQAEGEEGESEDTAKVTFSSRGYTIGLASDHDIQWGPLPLCR</sequence>
<dbReference type="EMBL" id="JBHMAA010000004">
    <property type="protein sequence ID" value="MFB9947750.1"/>
    <property type="molecule type" value="Genomic_DNA"/>
</dbReference>
<organism evidence="2 3">
    <name type="scientific">Rhizobium puerariae</name>
    <dbReference type="NCBI Taxonomy" id="1585791"/>
    <lineage>
        <taxon>Bacteria</taxon>
        <taxon>Pseudomonadati</taxon>
        <taxon>Pseudomonadota</taxon>
        <taxon>Alphaproteobacteria</taxon>
        <taxon>Hyphomicrobiales</taxon>
        <taxon>Rhizobiaceae</taxon>
        <taxon>Rhizobium/Agrobacterium group</taxon>
        <taxon>Rhizobium</taxon>
    </lineage>
</organism>
<evidence type="ECO:0000256" key="1">
    <source>
        <dbReference type="SAM" id="SignalP"/>
    </source>
</evidence>
<feature type="chain" id="PRO_5047498934" description="Secreted protein" evidence="1">
    <location>
        <begin position="22"/>
        <end position="125"/>
    </location>
</feature>
<protein>
    <recommendedName>
        <fullName evidence="4">Secreted protein</fullName>
    </recommendedName>
</protein>
<proteinExistence type="predicted"/>
<reference evidence="2 3" key="1">
    <citation type="submission" date="2024-09" db="EMBL/GenBank/DDBJ databases">
        <authorList>
            <person name="Sun Q."/>
            <person name="Mori K."/>
        </authorList>
    </citation>
    <scope>NUCLEOTIDE SEQUENCE [LARGE SCALE GENOMIC DNA]</scope>
    <source>
        <strain evidence="2 3">TBRC 4938</strain>
    </source>
</reference>
<feature type="signal peptide" evidence="1">
    <location>
        <begin position="1"/>
        <end position="21"/>
    </location>
</feature>
<dbReference type="RefSeq" id="WP_377255806.1">
    <property type="nucleotide sequence ID" value="NZ_JBHMAA010000004.1"/>
</dbReference>
<name>A0ABV6AAW7_9HYPH</name>
<accession>A0ABV6AAW7</accession>
<evidence type="ECO:0008006" key="4">
    <source>
        <dbReference type="Google" id="ProtNLM"/>
    </source>
</evidence>
<evidence type="ECO:0000313" key="3">
    <source>
        <dbReference type="Proteomes" id="UP001589692"/>
    </source>
</evidence>